<organism evidence="3 4">
    <name type="scientific">Thalassiosira oceanica</name>
    <name type="common">Marine diatom</name>
    <dbReference type="NCBI Taxonomy" id="159749"/>
    <lineage>
        <taxon>Eukaryota</taxon>
        <taxon>Sar</taxon>
        <taxon>Stramenopiles</taxon>
        <taxon>Ochrophyta</taxon>
        <taxon>Bacillariophyta</taxon>
        <taxon>Coscinodiscophyceae</taxon>
        <taxon>Thalassiosirophycidae</taxon>
        <taxon>Thalassiosirales</taxon>
        <taxon>Thalassiosiraceae</taxon>
        <taxon>Thalassiosira</taxon>
    </lineage>
</organism>
<evidence type="ECO:0000313" key="3">
    <source>
        <dbReference type="EMBL" id="EJK76966.1"/>
    </source>
</evidence>
<name>K0TN98_THAOC</name>
<proteinExistence type="predicted"/>
<dbReference type="Proteomes" id="UP000266841">
    <property type="component" value="Unassembled WGS sequence"/>
</dbReference>
<accession>K0TN98</accession>
<dbReference type="AlphaFoldDB" id="K0TN98"/>
<feature type="chain" id="PRO_5003838624" evidence="2">
    <location>
        <begin position="22"/>
        <end position="196"/>
    </location>
</feature>
<feature type="compositionally biased region" description="Basic and acidic residues" evidence="1">
    <location>
        <begin position="181"/>
        <end position="196"/>
    </location>
</feature>
<feature type="signal peptide" evidence="2">
    <location>
        <begin position="1"/>
        <end position="21"/>
    </location>
</feature>
<evidence type="ECO:0000256" key="1">
    <source>
        <dbReference type="SAM" id="MobiDB-lite"/>
    </source>
</evidence>
<feature type="compositionally biased region" description="Low complexity" evidence="1">
    <location>
        <begin position="123"/>
        <end position="133"/>
    </location>
</feature>
<gene>
    <name evidence="3" type="ORF">THAOC_01241</name>
</gene>
<reference evidence="3 4" key="1">
    <citation type="journal article" date="2012" name="Genome Biol.">
        <title>Genome and low-iron response of an oceanic diatom adapted to chronic iron limitation.</title>
        <authorList>
            <person name="Lommer M."/>
            <person name="Specht M."/>
            <person name="Roy A.S."/>
            <person name="Kraemer L."/>
            <person name="Andreson R."/>
            <person name="Gutowska M.A."/>
            <person name="Wolf J."/>
            <person name="Bergner S.V."/>
            <person name="Schilhabel M.B."/>
            <person name="Klostermeier U.C."/>
            <person name="Beiko R.G."/>
            <person name="Rosenstiel P."/>
            <person name="Hippler M."/>
            <person name="Laroche J."/>
        </authorList>
    </citation>
    <scope>NUCLEOTIDE SEQUENCE [LARGE SCALE GENOMIC DNA]</scope>
    <source>
        <strain evidence="3 4">CCMP1005</strain>
    </source>
</reference>
<dbReference type="EMBL" id="AGNL01001502">
    <property type="protein sequence ID" value="EJK76966.1"/>
    <property type="molecule type" value="Genomic_DNA"/>
</dbReference>
<evidence type="ECO:0000256" key="2">
    <source>
        <dbReference type="SAM" id="SignalP"/>
    </source>
</evidence>
<keyword evidence="4" id="KW-1185">Reference proteome</keyword>
<feature type="compositionally biased region" description="Basic and acidic residues" evidence="1">
    <location>
        <begin position="92"/>
        <end position="106"/>
    </location>
</feature>
<comment type="caution">
    <text evidence="3">The sequence shown here is derived from an EMBL/GenBank/DDBJ whole genome shotgun (WGS) entry which is preliminary data.</text>
</comment>
<sequence length="196" mass="21838">MTDLLSSLLLSALLLASASFAQELWGRNQAQAEVLVDNLSPIVIPPPACKYAIITLTCNSQTKQIRMDDIDCGLAKSLGENYSKENWPVGPDHFDPTRPEQGHDPRINPTRPVNPHNRPDPYPYSADPYPNSARPDPHPYSADPYPNPTRPEQGPTRPFTPSNPARPVAPSNPYEAGRYQPPKDRPLALRMESPWR</sequence>
<evidence type="ECO:0000313" key="4">
    <source>
        <dbReference type="Proteomes" id="UP000266841"/>
    </source>
</evidence>
<feature type="region of interest" description="Disordered" evidence="1">
    <location>
        <begin position="83"/>
        <end position="196"/>
    </location>
</feature>
<protein>
    <submittedName>
        <fullName evidence="3">Uncharacterized protein</fullName>
    </submittedName>
</protein>
<keyword evidence="2" id="KW-0732">Signal</keyword>